<evidence type="ECO:0000313" key="2">
    <source>
        <dbReference type="Proteomes" id="UP000279456"/>
    </source>
</evidence>
<proteinExistence type="predicted"/>
<sequence>MAIWGWCFLFLSSLMWGLSMHELVLRSQALGFETRLVQCDLSFSYERFISKSKRSLAVLEEFDWLNSGFDFSRLNVENDTLELLKALYFKLEKLESLLLKENLLELEQNNRIIALGHGLVCLKKQSLIAPQTYYGRCVLEGKILAFFGVARDKDFLEITRMHALDIKRYDSFIVNSERKGLKL</sequence>
<evidence type="ECO:0000313" key="1">
    <source>
        <dbReference type="EMBL" id="RKV57612.1"/>
    </source>
</evidence>
<protein>
    <submittedName>
        <fullName evidence="1">Uncharacterized protein</fullName>
    </submittedName>
</protein>
<comment type="caution">
    <text evidence="1">The sequence shown here is derived from an EMBL/GenBank/DDBJ whole genome shotgun (WGS) entry which is preliminary data.</text>
</comment>
<organism evidence="1 2">
    <name type="scientific">Helicobacter pylori</name>
    <name type="common">Campylobacter pylori</name>
    <dbReference type="NCBI Taxonomy" id="210"/>
    <lineage>
        <taxon>Bacteria</taxon>
        <taxon>Pseudomonadati</taxon>
        <taxon>Campylobacterota</taxon>
        <taxon>Epsilonproteobacteria</taxon>
        <taxon>Campylobacterales</taxon>
        <taxon>Helicobacteraceae</taxon>
        <taxon>Helicobacter</taxon>
    </lineage>
</organism>
<accession>A0A1V3AWT3</accession>
<gene>
    <name evidence="1" type="ORF">DD776_07475</name>
</gene>
<dbReference type="EMBL" id="QEHH01000035">
    <property type="protein sequence ID" value="RKV57612.1"/>
    <property type="molecule type" value="Genomic_DNA"/>
</dbReference>
<reference evidence="1 2" key="1">
    <citation type="submission" date="2018-04" db="EMBL/GenBank/DDBJ databases">
        <title>Complete genome sequences of Helicobacter pylori.</title>
        <authorList>
            <person name="Palau M."/>
            <person name="Minana-Galbis D."/>
        </authorList>
    </citation>
    <scope>NUCLEOTIDE SEQUENCE [LARGE SCALE GENOMIC DNA]</scope>
    <source>
        <strain evidence="1 2">B126</strain>
    </source>
</reference>
<dbReference type="Proteomes" id="UP000279456">
    <property type="component" value="Unassembled WGS sequence"/>
</dbReference>
<name>A0A1V3AWT3_HELPX</name>
<dbReference type="AlphaFoldDB" id="A0A1V3AWT3"/>